<dbReference type="AlphaFoldDB" id="A0A6G7J027"/>
<dbReference type="KEGG" id="mut:GVT53_04645"/>
<dbReference type="SUPFAM" id="SSF54909">
    <property type="entry name" value="Dimeric alpha+beta barrel"/>
    <property type="match status" value="1"/>
</dbReference>
<sequence length="100" mass="11471">MENQKNVHVFATWQVKEGHIDTVLNVLKTVREESLKEHGNLFYTVQQSNTDTNTLILFEGYRNEAAVEEHRNTSHFQDLLLGQIVPLLANREIVLTTPIA</sequence>
<evidence type="ECO:0000259" key="1">
    <source>
        <dbReference type="PROSITE" id="PS51725"/>
    </source>
</evidence>
<keyword evidence="2" id="KW-0503">Monooxygenase</keyword>
<dbReference type="Pfam" id="PF03992">
    <property type="entry name" value="ABM"/>
    <property type="match status" value="1"/>
</dbReference>
<reference evidence="2 3" key="1">
    <citation type="submission" date="2020-02" db="EMBL/GenBank/DDBJ databases">
        <title>Complete genome of Muricauda sp. 501str8.</title>
        <authorList>
            <person name="Dong B."/>
            <person name="Zhu S."/>
            <person name="Yang J."/>
            <person name="Chen J."/>
        </authorList>
    </citation>
    <scope>NUCLEOTIDE SEQUENCE [LARGE SCALE GENOMIC DNA]</scope>
    <source>
        <strain evidence="2 3">501str8</strain>
    </source>
</reference>
<proteinExistence type="predicted"/>
<dbReference type="RefSeq" id="WP_166247650.1">
    <property type="nucleotide sequence ID" value="NZ_CP049616.1"/>
</dbReference>
<dbReference type="GO" id="GO:0004497">
    <property type="term" value="F:monooxygenase activity"/>
    <property type="evidence" value="ECO:0007669"/>
    <property type="project" value="UniProtKB-KW"/>
</dbReference>
<dbReference type="Gene3D" id="3.30.70.100">
    <property type="match status" value="1"/>
</dbReference>
<keyword evidence="3" id="KW-1185">Reference proteome</keyword>
<dbReference type="GO" id="GO:0005829">
    <property type="term" value="C:cytosol"/>
    <property type="evidence" value="ECO:0007669"/>
    <property type="project" value="TreeGrafter"/>
</dbReference>
<evidence type="ECO:0000313" key="3">
    <source>
        <dbReference type="Proteomes" id="UP000502928"/>
    </source>
</evidence>
<keyword evidence="2" id="KW-0560">Oxidoreductase</keyword>
<accession>A0A6G7J027</accession>
<dbReference type="Proteomes" id="UP000502928">
    <property type="component" value="Chromosome"/>
</dbReference>
<dbReference type="InterPro" id="IPR007138">
    <property type="entry name" value="ABM_dom"/>
</dbReference>
<dbReference type="InterPro" id="IPR050744">
    <property type="entry name" value="AI-2_Isomerase_LsrG"/>
</dbReference>
<dbReference type="PANTHER" id="PTHR33336:SF3">
    <property type="entry name" value="ABM DOMAIN-CONTAINING PROTEIN"/>
    <property type="match status" value="1"/>
</dbReference>
<evidence type="ECO:0000313" key="2">
    <source>
        <dbReference type="EMBL" id="QII43989.1"/>
    </source>
</evidence>
<organism evidence="2 3">
    <name type="scientific">Flagellimonas oceani</name>
    <dbReference type="NCBI Taxonomy" id="2698672"/>
    <lineage>
        <taxon>Bacteria</taxon>
        <taxon>Pseudomonadati</taxon>
        <taxon>Bacteroidota</taxon>
        <taxon>Flavobacteriia</taxon>
        <taxon>Flavobacteriales</taxon>
        <taxon>Flavobacteriaceae</taxon>
        <taxon>Flagellimonas</taxon>
    </lineage>
</organism>
<dbReference type="PANTHER" id="PTHR33336">
    <property type="entry name" value="QUINOL MONOOXYGENASE YGIN-RELATED"/>
    <property type="match status" value="1"/>
</dbReference>
<gene>
    <name evidence="2" type="ORF">GVT53_04645</name>
</gene>
<dbReference type="InterPro" id="IPR011008">
    <property type="entry name" value="Dimeric_a/b-barrel"/>
</dbReference>
<protein>
    <submittedName>
        <fullName evidence="2">Antibiotic biosynthesis monooxygenase</fullName>
    </submittedName>
</protein>
<name>A0A6G7J027_9FLAO</name>
<dbReference type="PROSITE" id="PS51725">
    <property type="entry name" value="ABM"/>
    <property type="match status" value="1"/>
</dbReference>
<feature type="domain" description="ABM" evidence="1">
    <location>
        <begin position="7"/>
        <end position="96"/>
    </location>
</feature>
<dbReference type="EMBL" id="CP049616">
    <property type="protein sequence ID" value="QII43989.1"/>
    <property type="molecule type" value="Genomic_DNA"/>
</dbReference>